<feature type="non-terminal residue" evidence="1">
    <location>
        <position position="1"/>
    </location>
</feature>
<name>A0A0B7K8L2_BIOOC</name>
<gene>
    <name evidence="1" type="ORF">BN869_000009552_1</name>
</gene>
<sequence length="92" mass="10085">SSRRLSTSQLDLLVFNVIDIFHLTTLYPSCPVWFGSAQAATHGTTLAMEPARVVVGRWVVASVRTSQSQFNSTKGPLLPMRLSSTSSMFLLL</sequence>
<reference evidence="1" key="1">
    <citation type="submission" date="2015-01" db="EMBL/GenBank/DDBJ databases">
        <authorList>
            <person name="Durling Mikael"/>
        </authorList>
    </citation>
    <scope>NUCLEOTIDE SEQUENCE</scope>
</reference>
<dbReference type="AlphaFoldDB" id="A0A0B7K8L2"/>
<protein>
    <submittedName>
        <fullName evidence="1">Uncharacterized protein</fullName>
    </submittedName>
</protein>
<organism evidence="1">
    <name type="scientific">Bionectria ochroleuca</name>
    <name type="common">Gliocladium roseum</name>
    <dbReference type="NCBI Taxonomy" id="29856"/>
    <lineage>
        <taxon>Eukaryota</taxon>
        <taxon>Fungi</taxon>
        <taxon>Dikarya</taxon>
        <taxon>Ascomycota</taxon>
        <taxon>Pezizomycotina</taxon>
        <taxon>Sordariomycetes</taxon>
        <taxon>Hypocreomycetidae</taxon>
        <taxon>Hypocreales</taxon>
        <taxon>Bionectriaceae</taxon>
        <taxon>Clonostachys</taxon>
    </lineage>
</organism>
<proteinExistence type="predicted"/>
<accession>A0A0B7K8L2</accession>
<evidence type="ECO:0000313" key="1">
    <source>
        <dbReference type="EMBL" id="CEO53494.1"/>
    </source>
</evidence>
<dbReference type="EMBL" id="CDPU01000035">
    <property type="protein sequence ID" value="CEO53494.1"/>
    <property type="molecule type" value="Genomic_DNA"/>
</dbReference>